<dbReference type="EMBL" id="SMAD01000012">
    <property type="protein sequence ID" value="TCS85467.1"/>
    <property type="molecule type" value="Genomic_DNA"/>
</dbReference>
<evidence type="ECO:0000256" key="3">
    <source>
        <dbReference type="ARBA" id="ARBA00023080"/>
    </source>
</evidence>
<dbReference type="Gene3D" id="3.90.950.10">
    <property type="match status" value="1"/>
</dbReference>
<comment type="cofactor">
    <cofactor evidence="1 4">
        <name>a divalent metal cation</name>
        <dbReference type="ChEBI" id="CHEBI:60240"/>
    </cofactor>
</comment>
<dbReference type="InterPro" id="IPR003697">
    <property type="entry name" value="Maf-like"/>
</dbReference>
<dbReference type="AlphaFoldDB" id="A0A4R3KMY2"/>
<accession>A0A4R3KMY2</accession>
<keyword evidence="2 4" id="KW-0378">Hydrolase</keyword>
<dbReference type="PANTHER" id="PTHR43213">
    <property type="entry name" value="BIFUNCTIONAL DTTP/UTP PYROPHOSPHATASE/METHYLTRANSFERASE PROTEIN-RELATED"/>
    <property type="match status" value="1"/>
</dbReference>
<dbReference type="PANTHER" id="PTHR43213:SF5">
    <property type="entry name" value="BIFUNCTIONAL DTTP_UTP PYROPHOSPHATASE_METHYLTRANSFERASE PROTEIN-RELATED"/>
    <property type="match status" value="1"/>
</dbReference>
<dbReference type="GO" id="GO:0036221">
    <property type="term" value="F:UTP diphosphatase activity"/>
    <property type="evidence" value="ECO:0007669"/>
    <property type="project" value="RHEA"/>
</dbReference>
<proteinExistence type="inferred from homology"/>
<keyword evidence="3 4" id="KW-0546">Nucleotide metabolism</keyword>
<comment type="function">
    <text evidence="4">Nucleoside triphosphate pyrophosphatase that hydrolyzes dTTP and UTP. May have a dual role in cell division arrest and in preventing the incorporation of modified nucleotides into cellular nucleic acids.</text>
</comment>
<dbReference type="CDD" id="cd00555">
    <property type="entry name" value="Maf"/>
    <property type="match status" value="1"/>
</dbReference>
<comment type="catalytic activity">
    <reaction evidence="4">
        <text>dTTP + H2O = dTMP + diphosphate + H(+)</text>
        <dbReference type="Rhea" id="RHEA:28534"/>
        <dbReference type="ChEBI" id="CHEBI:15377"/>
        <dbReference type="ChEBI" id="CHEBI:15378"/>
        <dbReference type="ChEBI" id="CHEBI:33019"/>
        <dbReference type="ChEBI" id="CHEBI:37568"/>
        <dbReference type="ChEBI" id="CHEBI:63528"/>
        <dbReference type="EC" id="3.6.1.9"/>
    </reaction>
</comment>
<organism evidence="5 6">
    <name type="scientific">Anseongella ginsenosidimutans</name>
    <dbReference type="NCBI Taxonomy" id="496056"/>
    <lineage>
        <taxon>Bacteria</taxon>
        <taxon>Pseudomonadati</taxon>
        <taxon>Bacteroidota</taxon>
        <taxon>Sphingobacteriia</taxon>
        <taxon>Sphingobacteriales</taxon>
        <taxon>Sphingobacteriaceae</taxon>
        <taxon>Anseongella</taxon>
    </lineage>
</organism>
<dbReference type="GO" id="GO:0005737">
    <property type="term" value="C:cytoplasm"/>
    <property type="evidence" value="ECO:0007669"/>
    <property type="project" value="UniProtKB-SubCell"/>
</dbReference>
<keyword evidence="6" id="KW-1185">Reference proteome</keyword>
<dbReference type="InterPro" id="IPR029001">
    <property type="entry name" value="ITPase-like_fam"/>
</dbReference>
<sequence>MGLILASKSPRRQELLRGMGLEFEVMLREVDETYPPGLAPAEVAVYIAEKKARAFHNEAIEDKLVLTADTIVVLEQEVLGKPAGRDEAARMLEKLSGKKHEVITGVALLIKGELITFSDKTAVRFARLSAEEICFYIDNYQPFDKAGAYGIQEWIGYNKISGIEGSYTNVVGLPTEKLYSYLSGLYPQALSSSGRM</sequence>
<feature type="site" description="Important for substrate specificity" evidence="4">
    <location>
        <position position="11"/>
    </location>
</feature>
<evidence type="ECO:0000256" key="2">
    <source>
        <dbReference type="ARBA" id="ARBA00022801"/>
    </source>
</evidence>
<dbReference type="OrthoDB" id="9807767at2"/>
<dbReference type="PIRSF" id="PIRSF006305">
    <property type="entry name" value="Maf"/>
    <property type="match status" value="1"/>
</dbReference>
<dbReference type="GO" id="GO:0009117">
    <property type="term" value="P:nucleotide metabolic process"/>
    <property type="evidence" value="ECO:0007669"/>
    <property type="project" value="UniProtKB-KW"/>
</dbReference>
<evidence type="ECO:0000313" key="5">
    <source>
        <dbReference type="EMBL" id="TCS85467.1"/>
    </source>
</evidence>
<feature type="active site" description="Proton acceptor" evidence="4">
    <location>
        <position position="69"/>
    </location>
</feature>
<dbReference type="Proteomes" id="UP000295807">
    <property type="component" value="Unassembled WGS sequence"/>
</dbReference>
<keyword evidence="4" id="KW-0963">Cytoplasm</keyword>
<name>A0A4R3KMY2_9SPHI</name>
<comment type="caution">
    <text evidence="4">Lacks conserved residue(s) required for the propagation of feature annotation.</text>
</comment>
<dbReference type="RefSeq" id="WP_132130183.1">
    <property type="nucleotide sequence ID" value="NZ_CP042432.1"/>
</dbReference>
<comment type="catalytic activity">
    <reaction evidence="4">
        <text>UTP + H2O = UMP + diphosphate + H(+)</text>
        <dbReference type="Rhea" id="RHEA:29395"/>
        <dbReference type="ChEBI" id="CHEBI:15377"/>
        <dbReference type="ChEBI" id="CHEBI:15378"/>
        <dbReference type="ChEBI" id="CHEBI:33019"/>
        <dbReference type="ChEBI" id="CHEBI:46398"/>
        <dbReference type="ChEBI" id="CHEBI:57865"/>
        <dbReference type="EC" id="3.6.1.9"/>
    </reaction>
</comment>
<dbReference type="EC" id="3.6.1.9" evidence="4"/>
<dbReference type="HAMAP" id="MF_00528">
    <property type="entry name" value="Maf"/>
    <property type="match status" value="1"/>
</dbReference>
<dbReference type="Pfam" id="PF02545">
    <property type="entry name" value="Maf"/>
    <property type="match status" value="1"/>
</dbReference>
<reference evidence="5 6" key="1">
    <citation type="submission" date="2019-03" db="EMBL/GenBank/DDBJ databases">
        <title>Genomic Encyclopedia of Type Strains, Phase IV (KMG-IV): sequencing the most valuable type-strain genomes for metagenomic binning, comparative biology and taxonomic classification.</title>
        <authorList>
            <person name="Goeker M."/>
        </authorList>
    </citation>
    <scope>NUCLEOTIDE SEQUENCE [LARGE SCALE GENOMIC DNA]</scope>
    <source>
        <strain evidence="5 6">DSM 21100</strain>
    </source>
</reference>
<gene>
    <name evidence="5" type="ORF">EDD80_11242</name>
</gene>
<dbReference type="SUPFAM" id="SSF52972">
    <property type="entry name" value="ITPase-like"/>
    <property type="match status" value="1"/>
</dbReference>
<comment type="similarity">
    <text evidence="4">Belongs to the Maf family. YhdE subfamily.</text>
</comment>
<feature type="site" description="Important for substrate specificity" evidence="4">
    <location>
        <position position="70"/>
    </location>
</feature>
<dbReference type="GO" id="GO:0036218">
    <property type="term" value="F:dTTP diphosphatase activity"/>
    <property type="evidence" value="ECO:0007669"/>
    <property type="project" value="RHEA"/>
</dbReference>
<comment type="caution">
    <text evidence="5">The sequence shown here is derived from an EMBL/GenBank/DDBJ whole genome shotgun (WGS) entry which is preliminary data.</text>
</comment>
<evidence type="ECO:0000256" key="4">
    <source>
        <dbReference type="HAMAP-Rule" id="MF_00528"/>
    </source>
</evidence>
<feature type="site" description="Important for substrate specificity" evidence="4">
    <location>
        <position position="152"/>
    </location>
</feature>
<evidence type="ECO:0000256" key="1">
    <source>
        <dbReference type="ARBA" id="ARBA00001968"/>
    </source>
</evidence>
<evidence type="ECO:0000313" key="6">
    <source>
        <dbReference type="Proteomes" id="UP000295807"/>
    </source>
</evidence>
<comment type="subcellular location">
    <subcellularLocation>
        <location evidence="4">Cytoplasm</location>
    </subcellularLocation>
</comment>
<protein>
    <recommendedName>
        <fullName evidence="4">dTTP/UTP pyrophosphatase</fullName>
        <shortName evidence="4">dTTPase/UTPase</shortName>
        <ecNumber evidence="4">3.6.1.9</ecNumber>
    </recommendedName>
    <alternativeName>
        <fullName evidence="4">Nucleoside triphosphate pyrophosphatase</fullName>
    </alternativeName>
    <alternativeName>
        <fullName evidence="4">Nucleotide pyrophosphatase</fullName>
        <shortName evidence="4">Nucleotide PPase</shortName>
    </alternativeName>
</protein>
<dbReference type="NCBIfam" id="TIGR00172">
    <property type="entry name" value="maf"/>
    <property type="match status" value="1"/>
</dbReference>